<feature type="domain" description="CRM" evidence="4">
    <location>
        <begin position="95"/>
        <end position="194"/>
    </location>
</feature>
<gene>
    <name evidence="5" type="ORF">J5N97_019024</name>
</gene>
<name>A0A9D5CF51_9LILI</name>
<dbReference type="InterPro" id="IPR035920">
    <property type="entry name" value="YhbY-like_sf"/>
</dbReference>
<feature type="compositionally biased region" description="Polar residues" evidence="3">
    <location>
        <begin position="223"/>
        <end position="233"/>
    </location>
</feature>
<proteinExistence type="predicted"/>
<dbReference type="PROSITE" id="PS51295">
    <property type="entry name" value="CRM"/>
    <property type="match status" value="1"/>
</dbReference>
<organism evidence="5 6">
    <name type="scientific">Dioscorea zingiberensis</name>
    <dbReference type="NCBI Taxonomy" id="325984"/>
    <lineage>
        <taxon>Eukaryota</taxon>
        <taxon>Viridiplantae</taxon>
        <taxon>Streptophyta</taxon>
        <taxon>Embryophyta</taxon>
        <taxon>Tracheophyta</taxon>
        <taxon>Spermatophyta</taxon>
        <taxon>Magnoliopsida</taxon>
        <taxon>Liliopsida</taxon>
        <taxon>Dioscoreales</taxon>
        <taxon>Dioscoreaceae</taxon>
        <taxon>Dioscorea</taxon>
    </lineage>
</organism>
<feature type="region of interest" description="Disordered" evidence="3">
    <location>
        <begin position="188"/>
        <end position="233"/>
    </location>
</feature>
<reference evidence="5" key="1">
    <citation type="submission" date="2021-03" db="EMBL/GenBank/DDBJ databases">
        <authorList>
            <person name="Li Z."/>
            <person name="Yang C."/>
        </authorList>
    </citation>
    <scope>NUCLEOTIDE SEQUENCE</scope>
    <source>
        <strain evidence="5">Dzin_1.0</strain>
        <tissue evidence="5">Leaf</tissue>
    </source>
</reference>
<dbReference type="SMART" id="SM01103">
    <property type="entry name" value="CRS1_YhbY"/>
    <property type="match status" value="1"/>
</dbReference>
<feature type="compositionally biased region" description="Basic and acidic residues" evidence="3">
    <location>
        <begin position="192"/>
        <end position="212"/>
    </location>
</feature>
<dbReference type="PANTHER" id="PTHR47714:SF1">
    <property type="entry name" value="RNA-BINDING CRS1 _ YHBY (CRM) DOMAIN PROTEIN"/>
    <property type="match status" value="1"/>
</dbReference>
<feature type="compositionally biased region" description="Low complexity" evidence="3">
    <location>
        <begin position="42"/>
        <end position="63"/>
    </location>
</feature>
<dbReference type="GO" id="GO:0003723">
    <property type="term" value="F:RNA binding"/>
    <property type="evidence" value="ECO:0007669"/>
    <property type="project" value="UniProtKB-UniRule"/>
</dbReference>
<dbReference type="SUPFAM" id="SSF75471">
    <property type="entry name" value="YhbY-like"/>
    <property type="match status" value="1"/>
</dbReference>
<evidence type="ECO:0000256" key="3">
    <source>
        <dbReference type="SAM" id="MobiDB-lite"/>
    </source>
</evidence>
<dbReference type="Gene3D" id="3.30.110.60">
    <property type="entry name" value="YhbY-like"/>
    <property type="match status" value="1"/>
</dbReference>
<dbReference type="PANTHER" id="PTHR47714">
    <property type="entry name" value="CRS1/YHBY DOMAIN CONTAINING PROTEIN, EXPRESSED"/>
    <property type="match status" value="1"/>
</dbReference>
<feature type="region of interest" description="Disordered" evidence="3">
    <location>
        <begin position="42"/>
        <end position="69"/>
    </location>
</feature>
<dbReference type="Proteomes" id="UP001085076">
    <property type="component" value="Miscellaneous, Linkage group lg05"/>
</dbReference>
<evidence type="ECO:0000259" key="4">
    <source>
        <dbReference type="PROSITE" id="PS51295"/>
    </source>
</evidence>
<comment type="caution">
    <text evidence="5">The sequence shown here is derived from an EMBL/GenBank/DDBJ whole genome shotgun (WGS) entry which is preliminary data.</text>
</comment>
<dbReference type="Pfam" id="PF01985">
    <property type="entry name" value="CRS1_YhbY"/>
    <property type="match status" value="1"/>
</dbReference>
<dbReference type="FunFam" id="3.30.110.60:FF:000004">
    <property type="entry name" value="RNA-binding CRS1 / YhbY (CRM) domain protein"/>
    <property type="match status" value="1"/>
</dbReference>
<evidence type="ECO:0000256" key="1">
    <source>
        <dbReference type="ARBA" id="ARBA00022884"/>
    </source>
</evidence>
<accession>A0A9D5CF51</accession>
<keyword evidence="1 2" id="KW-0694">RNA-binding</keyword>
<evidence type="ECO:0000313" key="5">
    <source>
        <dbReference type="EMBL" id="KAJ0971065.1"/>
    </source>
</evidence>
<sequence length="233" mass="25235">MAAASFVLSFRPPVPFLSSLRILRSSSSFPLAPPHHSLRFFSSSSSSPSSALTSSPLSSGLLRHSQEDDDALGSRILEAEPESESEPVCPSLPSPKLSVKEKKELASYAHSLGKKLKSQQVGKSGVTPSVATSFIETLEANELLKLKVHSSCPGELTDVISQLEKATGSVAVGQIGRTVILYRPSLSKMKKREAESTRERLNSKPIEFDTTRSKMQKKGQFRRASSNHLSRAA</sequence>
<dbReference type="OrthoDB" id="2020593at2759"/>
<dbReference type="InterPro" id="IPR001890">
    <property type="entry name" value="RNA-binding_CRM"/>
</dbReference>
<dbReference type="EMBL" id="JAGGNH010000005">
    <property type="protein sequence ID" value="KAJ0971065.1"/>
    <property type="molecule type" value="Genomic_DNA"/>
</dbReference>
<dbReference type="AlphaFoldDB" id="A0A9D5CF51"/>
<reference evidence="5" key="2">
    <citation type="journal article" date="2022" name="Hortic Res">
        <title>The genome of Dioscorea zingiberensis sheds light on the biosynthesis, origin and evolution of the medicinally important diosgenin saponins.</title>
        <authorList>
            <person name="Li Y."/>
            <person name="Tan C."/>
            <person name="Li Z."/>
            <person name="Guo J."/>
            <person name="Li S."/>
            <person name="Chen X."/>
            <person name="Wang C."/>
            <person name="Dai X."/>
            <person name="Yang H."/>
            <person name="Song W."/>
            <person name="Hou L."/>
            <person name="Xu J."/>
            <person name="Tong Z."/>
            <person name="Xu A."/>
            <person name="Yuan X."/>
            <person name="Wang W."/>
            <person name="Yang Q."/>
            <person name="Chen L."/>
            <person name="Sun Z."/>
            <person name="Wang K."/>
            <person name="Pan B."/>
            <person name="Chen J."/>
            <person name="Bao Y."/>
            <person name="Liu F."/>
            <person name="Qi X."/>
            <person name="Gang D.R."/>
            <person name="Wen J."/>
            <person name="Li J."/>
        </authorList>
    </citation>
    <scope>NUCLEOTIDE SEQUENCE</scope>
    <source>
        <strain evidence="5">Dzin_1.0</strain>
    </source>
</reference>
<evidence type="ECO:0000313" key="6">
    <source>
        <dbReference type="Proteomes" id="UP001085076"/>
    </source>
</evidence>
<keyword evidence="6" id="KW-1185">Reference proteome</keyword>
<protein>
    <recommendedName>
        <fullName evidence="4">CRM domain-containing protein</fullName>
    </recommendedName>
</protein>
<evidence type="ECO:0000256" key="2">
    <source>
        <dbReference type="PROSITE-ProRule" id="PRU00626"/>
    </source>
</evidence>
<dbReference type="GO" id="GO:0009507">
    <property type="term" value="C:chloroplast"/>
    <property type="evidence" value="ECO:0007669"/>
    <property type="project" value="TreeGrafter"/>
</dbReference>